<dbReference type="OrthoDB" id="6783086at2759"/>
<feature type="compositionally biased region" description="Polar residues" evidence="2">
    <location>
        <begin position="701"/>
        <end position="710"/>
    </location>
</feature>
<keyword evidence="4" id="KW-1185">Reference proteome</keyword>
<feature type="compositionally biased region" description="Acidic residues" evidence="2">
    <location>
        <begin position="662"/>
        <end position="673"/>
    </location>
</feature>
<sequence length="758" mass="85246">MELERGTCFCCGLAQVISVLPKNKIQKILVSLFTEKIFNINALRNCAALVRLCPSCLHKLILLKETSEKIQSNSKTAVEASHNCSLCGGEELIVKISQSWSNFKEISVDFSLFANEKEIFMCAGCIFYLDSRNAVKIKLCTEYPQLKEVPKLKLKLREHSTPISTKKTHLKMANEEPIEINDSSSDSEAFKLDLSPLKGFKALKYEKLFKNSRLISGDSKFLNQILFIKVNKDDFISMNLIDGRDQNNPKINPDESVSPKLTTSRNIARRTKRSIEKSTSAIMENKPECTSLVENETISTPKKYSRIIRNSPNSDSSTGSPESRSTSFFKIKLKKNSKLSKRTKKQRIDHKKKYKNLTATNFDKKLIINIERHVVLKEAKESLNEEHQSEEDDIVRVEQIESEEKSNIETSMEILFLEADNADSEKKQDDSSEKLEEKQCDGSPENEDESICKENGQKDGILNSSDMVTDTNFDEAAEASSKDNDEEECEGGLGIVNDESQKEITSEEAVSEGTNIDKTCNTEEDDDEITIIVEEESKDCTETTSNTDKENEVYSENIENCDVENESTKNDGMKEVTAPAQNTDGDENKSDDHSSRNFPEEESGLKTEGDQTTDDKTGPEGELEGNKDDESSDIIIIEDSENIKSHQEDETDESSRNKENVEDNVLDDEDKDNSEEKDNDLNGDNQVMQNDSDLGNKESNTKSVENSNSKISEDTSIDDDVSTECKKRKCNDSPEDASSPDRKKKKVTFSDVVLESDD</sequence>
<feature type="compositionally biased region" description="Low complexity" evidence="2">
    <location>
        <begin position="314"/>
        <end position="327"/>
    </location>
</feature>
<dbReference type="Proteomes" id="UP001153737">
    <property type="component" value="Chromosome 3"/>
</dbReference>
<feature type="compositionally biased region" description="Polar residues" evidence="2">
    <location>
        <begin position="303"/>
        <end position="313"/>
    </location>
</feature>
<feature type="compositionally biased region" description="Polar residues" evidence="2">
    <location>
        <begin position="462"/>
        <end position="471"/>
    </location>
</feature>
<feature type="compositionally biased region" description="Acidic residues" evidence="2">
    <location>
        <begin position="522"/>
        <end position="537"/>
    </location>
</feature>
<evidence type="ECO:0000256" key="1">
    <source>
        <dbReference type="SAM" id="Coils"/>
    </source>
</evidence>
<accession>A0A9N9X378</accession>
<dbReference type="AlphaFoldDB" id="A0A9N9X378"/>
<feature type="compositionally biased region" description="Basic and acidic residues" evidence="2">
    <location>
        <begin position="586"/>
        <end position="629"/>
    </location>
</feature>
<feature type="coiled-coil region" evidence="1">
    <location>
        <begin position="373"/>
        <end position="400"/>
    </location>
</feature>
<feature type="region of interest" description="Disordered" evidence="2">
    <location>
        <begin position="303"/>
        <end position="327"/>
    </location>
</feature>
<organism evidence="3 4">
    <name type="scientific">Phaedon cochleariae</name>
    <name type="common">Mustard beetle</name>
    <dbReference type="NCBI Taxonomy" id="80249"/>
    <lineage>
        <taxon>Eukaryota</taxon>
        <taxon>Metazoa</taxon>
        <taxon>Ecdysozoa</taxon>
        <taxon>Arthropoda</taxon>
        <taxon>Hexapoda</taxon>
        <taxon>Insecta</taxon>
        <taxon>Pterygota</taxon>
        <taxon>Neoptera</taxon>
        <taxon>Endopterygota</taxon>
        <taxon>Coleoptera</taxon>
        <taxon>Polyphaga</taxon>
        <taxon>Cucujiformia</taxon>
        <taxon>Chrysomeloidea</taxon>
        <taxon>Chrysomelidae</taxon>
        <taxon>Chrysomelinae</taxon>
        <taxon>Chrysomelini</taxon>
        <taxon>Phaedon</taxon>
    </lineage>
</organism>
<proteinExistence type="predicted"/>
<keyword evidence="1" id="KW-0175">Coiled coil</keyword>
<protein>
    <submittedName>
        <fullName evidence="3">Uncharacterized protein</fullName>
    </submittedName>
</protein>
<feature type="compositionally biased region" description="Polar residues" evidence="2">
    <location>
        <begin position="683"/>
        <end position="693"/>
    </location>
</feature>
<reference evidence="3" key="1">
    <citation type="submission" date="2022-01" db="EMBL/GenBank/DDBJ databases">
        <authorList>
            <person name="King R."/>
        </authorList>
    </citation>
    <scope>NUCLEOTIDE SEQUENCE</scope>
</reference>
<dbReference type="EMBL" id="OU896709">
    <property type="protein sequence ID" value="CAG9820137.1"/>
    <property type="molecule type" value="Genomic_DNA"/>
</dbReference>
<feature type="compositionally biased region" description="Basic and acidic residues" evidence="2">
    <location>
        <begin position="423"/>
        <end position="440"/>
    </location>
</feature>
<feature type="compositionally biased region" description="Acidic residues" evidence="2">
    <location>
        <begin position="630"/>
        <end position="640"/>
    </location>
</feature>
<name>A0A9N9X378_PHACE</name>
<gene>
    <name evidence="3" type="ORF">PHAECO_LOCUS6964</name>
</gene>
<evidence type="ECO:0000313" key="3">
    <source>
        <dbReference type="EMBL" id="CAG9820137.1"/>
    </source>
</evidence>
<evidence type="ECO:0000256" key="2">
    <source>
        <dbReference type="SAM" id="MobiDB-lite"/>
    </source>
</evidence>
<feature type="region of interest" description="Disordered" evidence="2">
    <location>
        <begin position="245"/>
        <end position="275"/>
    </location>
</feature>
<evidence type="ECO:0000313" key="4">
    <source>
        <dbReference type="Proteomes" id="UP001153737"/>
    </source>
</evidence>
<feature type="compositionally biased region" description="Basic and acidic residues" evidence="2">
    <location>
        <begin position="641"/>
        <end position="661"/>
    </location>
</feature>
<feature type="region of interest" description="Disordered" evidence="2">
    <location>
        <begin position="418"/>
        <end position="758"/>
    </location>
</feature>
<reference evidence="3" key="2">
    <citation type="submission" date="2022-10" db="EMBL/GenBank/DDBJ databases">
        <authorList>
            <consortium name="ENA_rothamsted_submissions"/>
            <consortium name="culmorum"/>
            <person name="King R."/>
        </authorList>
    </citation>
    <scope>NUCLEOTIDE SEQUENCE</scope>
</reference>